<evidence type="ECO:0000313" key="2">
    <source>
        <dbReference type="Proteomes" id="UP000032025"/>
    </source>
</evidence>
<organism evidence="1 2">
    <name type="scientific">Sphingomonas paucimobilis NBRC 13935</name>
    <dbReference type="NCBI Taxonomy" id="1219050"/>
    <lineage>
        <taxon>Bacteria</taxon>
        <taxon>Pseudomonadati</taxon>
        <taxon>Pseudomonadota</taxon>
        <taxon>Alphaproteobacteria</taxon>
        <taxon>Sphingomonadales</taxon>
        <taxon>Sphingomonadaceae</taxon>
        <taxon>Sphingomonas</taxon>
    </lineage>
</organism>
<sequence length="121" mass="13776">MPPVIRAERKRMAAEIFIERRDRDAVFVEVEGGFGEPAWDMLLILYIVDAEGKVATRQELLVAAHVEREIAEPYIGWLISKGLAGFGDEEGTVRLLDAGRTMMDAYLDRRGMRGHDKKFMH</sequence>
<keyword evidence="2" id="KW-1185">Reference proteome</keyword>
<dbReference type="AlphaFoldDB" id="A0A0C9NCG2"/>
<comment type="caution">
    <text evidence="1">The sequence shown here is derived from an EMBL/GenBank/DDBJ whole genome shotgun (WGS) entry which is preliminary data.</text>
</comment>
<name>A0A0C9NCG2_SPHPI</name>
<reference evidence="1 2" key="1">
    <citation type="submission" date="2014-08" db="EMBL/GenBank/DDBJ databases">
        <title>Whole genome shotgun sequence of Sphingomonas paucimobilis NBRC 13935.</title>
        <authorList>
            <person name="Hosoyama A."/>
            <person name="Hashimoto M."/>
            <person name="Hosoyama Y."/>
            <person name="Noguchi M."/>
            <person name="Uohara A."/>
            <person name="Ohji S."/>
            <person name="Katano-Makiyama Y."/>
            <person name="Ichikawa N."/>
            <person name="Kimura A."/>
            <person name="Yamazoe A."/>
            <person name="Fujita N."/>
        </authorList>
    </citation>
    <scope>NUCLEOTIDE SEQUENCE [LARGE SCALE GENOMIC DNA]</scope>
    <source>
        <strain evidence="1 2">NBRC 13935</strain>
    </source>
</reference>
<dbReference type="EMBL" id="BBJS01000010">
    <property type="protein sequence ID" value="GAN12453.1"/>
    <property type="molecule type" value="Genomic_DNA"/>
</dbReference>
<gene>
    <name evidence="1" type="ORF">SP6_10_00330</name>
</gene>
<protein>
    <submittedName>
        <fullName evidence="1">DNA, contig: SP610</fullName>
    </submittedName>
</protein>
<evidence type="ECO:0000313" key="1">
    <source>
        <dbReference type="EMBL" id="GAN12453.1"/>
    </source>
</evidence>
<proteinExistence type="predicted"/>
<dbReference type="Proteomes" id="UP000032025">
    <property type="component" value="Unassembled WGS sequence"/>
</dbReference>
<accession>A0A0C9NCG2</accession>